<sequence length="918" mass="103988">MFRKRSEKLKSEQPKKKGRIRKAKKKPFYKRFWFWLFFILFISGGVGSKIVWDKYGQQVQESVNYGYQVADSLDANSLRSDKPTIIYDYQGNEIKKLNTAAEYQIKTEDFNPILFKGFPATEDERFSQHHGVDPWALLRAIGTYIKGGDLQGGSTITQQLVKNKILKNSAQTVNRKTSEMVIAQELEKKFSKDEILTSYLNYVYFGHGANGVGMAAKYYFNKDQKDLSVREVAVIIGLTNNPTLYDPVNNPEGSDKKVEQVLFKLYRNKVINEEQYQQALNDKTTLSIGKLSNQKEFTDNYAISYAMNRAAENLAVADGFQLKYKFETDDEFNTYHESYNSIMQEKLDQLTSGGYNIYTSINMDLQKDLENKIYSQLAPYSDINPQTEKYDLQTSATIIDNQTHNVVAIVGGRGTENDYLNRGYQLFRQPGSTSKPIIAYAPAFETGNLLPQSIMTDTQVPQYPTVNNARNIYSGTSYTVREAVNWSLNTTAIKASLMTDINKVTDKLAAMEFHSLHPYDNNNIIAIGGFTYGATTTEMAAAYSSFANKGVFYQPSNVEKITSAYDDAVLYQNQHNGKKVYSKEASYAMLDVLKTAGNGYTVTEARALSDNYPRNYQAGKTGTTDLYHDVYFASINHYYSVAVWVGADQPRTLGQEEQKEAKRISRIINDTLLTGKTPIDFEKPDSVNKNGDEITFSSQETVNNETSVTATKFLADAKAKENKSKEENHNRVANLDYRVYYGLSLEDEESRESVASDLISKVDTSTFNSVDQYESFQKKLAEIDTQIGQVKRSSKKKEFSDKLSELRTEVSDKYSELLNKQAEQERESLKQKIDKARSEADSENSVKISELEAKIVTLKEKITNANKTNQSTSDLMKELDETINTLNSLGKPTPYLRIWTDGKKTLFVETTKPTLTQN</sequence>
<dbReference type="InterPro" id="IPR023346">
    <property type="entry name" value="Lysozyme-like_dom_sf"/>
</dbReference>
<dbReference type="InterPro" id="IPR001264">
    <property type="entry name" value="Glyco_trans_51"/>
</dbReference>
<reference evidence="13" key="1">
    <citation type="submission" date="2020-04" db="EMBL/GenBank/DDBJ databases">
        <title>Deep metagenomics examines the oral microbiome during advanced dental caries in children, revealing novel taxa and co-occurrences with host molecules.</title>
        <authorList>
            <person name="Baker J.L."/>
            <person name="Morton J.T."/>
            <person name="Dinis M."/>
            <person name="Alvarez R."/>
            <person name="Tran N.C."/>
            <person name="Knight R."/>
            <person name="Edlund A."/>
        </authorList>
    </citation>
    <scope>NUCLEOTIDE SEQUENCE</scope>
    <source>
        <strain evidence="13">JCVI_23_bin.11</strain>
    </source>
</reference>
<dbReference type="InterPro" id="IPR001460">
    <property type="entry name" value="PCN-bd_Tpept"/>
</dbReference>
<dbReference type="InterPro" id="IPR012338">
    <property type="entry name" value="Beta-lactam/transpept-like"/>
</dbReference>
<evidence type="ECO:0000256" key="2">
    <source>
        <dbReference type="ARBA" id="ARBA00022670"/>
    </source>
</evidence>
<comment type="catalytic activity">
    <reaction evidence="7">
        <text>Preferential cleavage: (Ac)2-L-Lys-D-Ala-|-D-Ala. Also transpeptidation of peptidyl-alanyl moieties that are N-acyl substituents of D-alanine.</text>
        <dbReference type="EC" id="3.4.16.4"/>
    </reaction>
</comment>
<keyword evidence="2" id="KW-0645">Protease</keyword>
<feature type="domain" description="Penicillin-binding protein transpeptidase" evidence="11">
    <location>
        <begin position="395"/>
        <end position="629"/>
    </location>
</feature>
<evidence type="ECO:0000259" key="11">
    <source>
        <dbReference type="Pfam" id="PF00905"/>
    </source>
</evidence>
<dbReference type="PANTHER" id="PTHR32282:SF33">
    <property type="entry name" value="PEPTIDOGLYCAN GLYCOSYLTRANSFERASE"/>
    <property type="match status" value="1"/>
</dbReference>
<dbReference type="Pfam" id="PF00905">
    <property type="entry name" value="Transpeptidase"/>
    <property type="match status" value="1"/>
</dbReference>
<dbReference type="EMBL" id="JABZRE010000002">
    <property type="protein sequence ID" value="MBF1306330.1"/>
    <property type="molecule type" value="Genomic_DNA"/>
</dbReference>
<comment type="caution">
    <text evidence="13">The sequence shown here is derived from an EMBL/GenBank/DDBJ whole genome shotgun (WGS) entry which is preliminary data.</text>
</comment>
<dbReference type="Gene3D" id="1.10.3810.10">
    <property type="entry name" value="Biosynthetic peptidoglycan transglycosylase-like"/>
    <property type="match status" value="1"/>
</dbReference>
<evidence type="ECO:0000256" key="7">
    <source>
        <dbReference type="ARBA" id="ARBA00034000"/>
    </source>
</evidence>
<keyword evidence="6" id="KW-0511">Multifunctional enzyme</keyword>
<dbReference type="GO" id="GO:0008658">
    <property type="term" value="F:penicillin binding"/>
    <property type="evidence" value="ECO:0007669"/>
    <property type="project" value="InterPro"/>
</dbReference>
<evidence type="ECO:0000313" key="14">
    <source>
        <dbReference type="Proteomes" id="UP000758611"/>
    </source>
</evidence>
<dbReference type="InterPro" id="IPR050396">
    <property type="entry name" value="Glycosyltr_51/Transpeptidase"/>
</dbReference>
<dbReference type="GO" id="GO:0009002">
    <property type="term" value="F:serine-type D-Ala-D-Ala carboxypeptidase activity"/>
    <property type="evidence" value="ECO:0007669"/>
    <property type="project" value="UniProtKB-EC"/>
</dbReference>
<keyword evidence="1" id="KW-0121">Carboxypeptidase</keyword>
<evidence type="ECO:0000256" key="3">
    <source>
        <dbReference type="ARBA" id="ARBA00022676"/>
    </source>
</evidence>
<dbReference type="SUPFAM" id="SSF53955">
    <property type="entry name" value="Lysozyme-like"/>
    <property type="match status" value="1"/>
</dbReference>
<dbReference type="RefSeq" id="WP_278476833.1">
    <property type="nucleotide sequence ID" value="NZ_JABZRE010000002.1"/>
</dbReference>
<feature type="domain" description="Glycosyl transferase family 51" evidence="12">
    <location>
        <begin position="91"/>
        <end position="264"/>
    </location>
</feature>
<feature type="coiled-coil region" evidence="9">
    <location>
        <begin position="807"/>
        <end position="868"/>
    </location>
</feature>
<dbReference type="Proteomes" id="UP000758611">
    <property type="component" value="Unassembled WGS sequence"/>
</dbReference>
<keyword evidence="3" id="KW-0328">Glycosyltransferase</keyword>
<dbReference type="GO" id="GO:0006508">
    <property type="term" value="P:proteolysis"/>
    <property type="evidence" value="ECO:0007669"/>
    <property type="project" value="UniProtKB-KW"/>
</dbReference>
<feature type="region of interest" description="Disordered" evidence="10">
    <location>
        <begin position="1"/>
        <end position="20"/>
    </location>
</feature>
<proteinExistence type="predicted"/>
<name>A0A930E0I3_9FIRM</name>
<evidence type="ECO:0000256" key="9">
    <source>
        <dbReference type="SAM" id="Coils"/>
    </source>
</evidence>
<keyword evidence="5" id="KW-0378">Hydrolase</keyword>
<evidence type="ECO:0000259" key="12">
    <source>
        <dbReference type="Pfam" id="PF00912"/>
    </source>
</evidence>
<dbReference type="InterPro" id="IPR036950">
    <property type="entry name" value="PBP_transglycosylase"/>
</dbReference>
<dbReference type="SUPFAM" id="SSF56601">
    <property type="entry name" value="beta-lactamase/transpeptidase-like"/>
    <property type="match status" value="1"/>
</dbReference>
<keyword evidence="9" id="KW-0175">Coiled coil</keyword>
<gene>
    <name evidence="13" type="ORF">HXM94_00885</name>
</gene>
<dbReference type="Pfam" id="PF00912">
    <property type="entry name" value="Transgly"/>
    <property type="match status" value="1"/>
</dbReference>
<keyword evidence="4" id="KW-0808">Transferase</keyword>
<dbReference type="PANTHER" id="PTHR32282">
    <property type="entry name" value="BINDING PROTEIN TRANSPEPTIDASE, PUTATIVE-RELATED"/>
    <property type="match status" value="1"/>
</dbReference>
<dbReference type="AlphaFoldDB" id="A0A930E0I3"/>
<comment type="catalytic activity">
    <reaction evidence="8">
        <text>[GlcNAc-(1-&gt;4)-Mur2Ac(oyl-L-Ala-gamma-D-Glu-L-Lys-D-Ala-D-Ala)](n)-di-trans,octa-cis-undecaprenyl diphosphate + beta-D-GlcNAc-(1-&gt;4)-Mur2Ac(oyl-L-Ala-gamma-D-Glu-L-Lys-D-Ala-D-Ala)-di-trans,octa-cis-undecaprenyl diphosphate = [GlcNAc-(1-&gt;4)-Mur2Ac(oyl-L-Ala-gamma-D-Glu-L-Lys-D-Ala-D-Ala)](n+1)-di-trans,octa-cis-undecaprenyl diphosphate + di-trans,octa-cis-undecaprenyl diphosphate + H(+)</text>
        <dbReference type="Rhea" id="RHEA:23708"/>
        <dbReference type="Rhea" id="RHEA-COMP:9602"/>
        <dbReference type="Rhea" id="RHEA-COMP:9603"/>
        <dbReference type="ChEBI" id="CHEBI:15378"/>
        <dbReference type="ChEBI" id="CHEBI:58405"/>
        <dbReference type="ChEBI" id="CHEBI:60033"/>
        <dbReference type="ChEBI" id="CHEBI:78435"/>
        <dbReference type="EC" id="2.4.99.28"/>
    </reaction>
</comment>
<accession>A0A930E0I3</accession>
<dbReference type="GO" id="GO:0008955">
    <property type="term" value="F:peptidoglycan glycosyltransferase activity"/>
    <property type="evidence" value="ECO:0007669"/>
    <property type="project" value="UniProtKB-EC"/>
</dbReference>
<organism evidence="13 14">
    <name type="scientific">Parvimonas micra</name>
    <dbReference type="NCBI Taxonomy" id="33033"/>
    <lineage>
        <taxon>Bacteria</taxon>
        <taxon>Bacillati</taxon>
        <taxon>Bacillota</taxon>
        <taxon>Tissierellia</taxon>
        <taxon>Tissierellales</taxon>
        <taxon>Peptoniphilaceae</taxon>
        <taxon>Parvimonas</taxon>
    </lineage>
</organism>
<evidence type="ECO:0000313" key="13">
    <source>
        <dbReference type="EMBL" id="MBF1306330.1"/>
    </source>
</evidence>
<evidence type="ECO:0000256" key="1">
    <source>
        <dbReference type="ARBA" id="ARBA00022645"/>
    </source>
</evidence>
<protein>
    <submittedName>
        <fullName evidence="13">Transglycosylase domain-containing protein</fullName>
    </submittedName>
</protein>
<evidence type="ECO:0000256" key="4">
    <source>
        <dbReference type="ARBA" id="ARBA00022679"/>
    </source>
</evidence>
<evidence type="ECO:0000256" key="8">
    <source>
        <dbReference type="ARBA" id="ARBA00049902"/>
    </source>
</evidence>
<evidence type="ECO:0000256" key="6">
    <source>
        <dbReference type="ARBA" id="ARBA00023268"/>
    </source>
</evidence>
<evidence type="ECO:0000256" key="5">
    <source>
        <dbReference type="ARBA" id="ARBA00022801"/>
    </source>
</evidence>
<dbReference type="Gene3D" id="3.40.710.10">
    <property type="entry name" value="DD-peptidase/beta-lactamase superfamily"/>
    <property type="match status" value="1"/>
</dbReference>
<evidence type="ECO:0000256" key="10">
    <source>
        <dbReference type="SAM" id="MobiDB-lite"/>
    </source>
</evidence>